<organism evidence="1">
    <name type="scientific">marine sediment metagenome</name>
    <dbReference type="NCBI Taxonomy" id="412755"/>
    <lineage>
        <taxon>unclassified sequences</taxon>
        <taxon>metagenomes</taxon>
        <taxon>ecological metagenomes</taxon>
    </lineage>
</organism>
<feature type="non-terminal residue" evidence="1">
    <location>
        <position position="1"/>
    </location>
</feature>
<comment type="caution">
    <text evidence="1">The sequence shown here is derived from an EMBL/GenBank/DDBJ whole genome shotgun (WGS) entry which is preliminary data.</text>
</comment>
<proteinExistence type="predicted"/>
<name>X0YL48_9ZZZZ</name>
<dbReference type="EMBL" id="BARS01051683">
    <property type="protein sequence ID" value="GAG47747.1"/>
    <property type="molecule type" value="Genomic_DNA"/>
</dbReference>
<protein>
    <submittedName>
        <fullName evidence="1">Uncharacterized protein</fullName>
    </submittedName>
</protein>
<reference evidence="1" key="1">
    <citation type="journal article" date="2014" name="Front. Microbiol.">
        <title>High frequency of phylogenetically diverse reductive dehalogenase-homologous genes in deep subseafloor sedimentary metagenomes.</title>
        <authorList>
            <person name="Kawai M."/>
            <person name="Futagami T."/>
            <person name="Toyoda A."/>
            <person name="Takaki Y."/>
            <person name="Nishi S."/>
            <person name="Hori S."/>
            <person name="Arai W."/>
            <person name="Tsubouchi T."/>
            <person name="Morono Y."/>
            <person name="Uchiyama I."/>
            <person name="Ito T."/>
            <person name="Fujiyama A."/>
            <person name="Inagaki F."/>
            <person name="Takami H."/>
        </authorList>
    </citation>
    <scope>NUCLEOTIDE SEQUENCE</scope>
    <source>
        <strain evidence="1">Expedition CK06-06</strain>
    </source>
</reference>
<evidence type="ECO:0000313" key="1">
    <source>
        <dbReference type="EMBL" id="GAG47747.1"/>
    </source>
</evidence>
<accession>X0YL48</accession>
<sequence length="42" mass="5147">YCRNDVDLVRDIYKYGLEHGCVYYMKWGEPLQVKVHEWGQVR</sequence>
<gene>
    <name evidence="1" type="ORF">S01H1_76934</name>
</gene>
<dbReference type="AlphaFoldDB" id="X0YL48"/>